<feature type="compositionally biased region" description="Basic residues" evidence="1">
    <location>
        <begin position="23"/>
        <end position="36"/>
    </location>
</feature>
<dbReference type="AlphaFoldDB" id="A0AAV7HZS4"/>
<name>A0AAV7HZS4_COTGL</name>
<keyword evidence="3" id="KW-1185">Reference proteome</keyword>
<proteinExistence type="predicted"/>
<sequence length="175" mass="20173">MPPSTRGCGFEPLILVPHVRKRPRTSKVLQGRKRGRNREGSGVYSRVPWAKVESRSSGLQITETNLDPYTLVTGCHPHSPTLHSTFCTSGLHCLIFDNKKYHHERRERFKQSFETQRRFKSHLESAFSGICSRIFLVGRFNGTDIEKFLNIRSRKSDVDVLDLEVVSDCNDYQYT</sequence>
<accession>A0AAV7HZS4</accession>
<evidence type="ECO:0000256" key="1">
    <source>
        <dbReference type="SAM" id="MobiDB-lite"/>
    </source>
</evidence>
<organism evidence="2 3">
    <name type="scientific">Cotesia glomerata</name>
    <name type="common">Lepidopteran parasitic wasp</name>
    <name type="synonym">Apanteles glomeratus</name>
    <dbReference type="NCBI Taxonomy" id="32391"/>
    <lineage>
        <taxon>Eukaryota</taxon>
        <taxon>Metazoa</taxon>
        <taxon>Ecdysozoa</taxon>
        <taxon>Arthropoda</taxon>
        <taxon>Hexapoda</taxon>
        <taxon>Insecta</taxon>
        <taxon>Pterygota</taxon>
        <taxon>Neoptera</taxon>
        <taxon>Endopterygota</taxon>
        <taxon>Hymenoptera</taxon>
        <taxon>Apocrita</taxon>
        <taxon>Ichneumonoidea</taxon>
        <taxon>Braconidae</taxon>
        <taxon>Microgastrinae</taxon>
        <taxon>Cotesia</taxon>
    </lineage>
</organism>
<evidence type="ECO:0000313" key="2">
    <source>
        <dbReference type="EMBL" id="KAH0539210.1"/>
    </source>
</evidence>
<comment type="caution">
    <text evidence="2">The sequence shown here is derived from an EMBL/GenBank/DDBJ whole genome shotgun (WGS) entry which is preliminary data.</text>
</comment>
<feature type="region of interest" description="Disordered" evidence="1">
    <location>
        <begin position="23"/>
        <end position="42"/>
    </location>
</feature>
<evidence type="ECO:0000313" key="3">
    <source>
        <dbReference type="Proteomes" id="UP000826195"/>
    </source>
</evidence>
<gene>
    <name evidence="2" type="ORF">KQX54_002123</name>
</gene>
<reference evidence="2 3" key="1">
    <citation type="journal article" date="2021" name="J. Hered.">
        <title>A chromosome-level genome assembly of the parasitoid wasp, Cotesia glomerata (Hymenoptera: Braconidae).</title>
        <authorList>
            <person name="Pinto B.J."/>
            <person name="Weis J.J."/>
            <person name="Gamble T."/>
            <person name="Ode P.J."/>
            <person name="Paul R."/>
            <person name="Zaspel J.M."/>
        </authorList>
    </citation>
    <scope>NUCLEOTIDE SEQUENCE [LARGE SCALE GENOMIC DNA]</scope>
    <source>
        <strain evidence="2">CgM1</strain>
    </source>
</reference>
<dbReference type="Proteomes" id="UP000826195">
    <property type="component" value="Unassembled WGS sequence"/>
</dbReference>
<protein>
    <submittedName>
        <fullName evidence="2">Uncharacterized protein</fullName>
    </submittedName>
</protein>
<dbReference type="EMBL" id="JAHXZJ010002609">
    <property type="protein sequence ID" value="KAH0539210.1"/>
    <property type="molecule type" value="Genomic_DNA"/>
</dbReference>